<dbReference type="PANTHER" id="PTHR30336">
    <property type="entry name" value="INNER MEMBRANE PROTEIN, PROBABLE PERMEASE"/>
    <property type="match status" value="1"/>
</dbReference>
<comment type="caution">
    <text evidence="3">The sequence shown here is derived from an EMBL/GenBank/DDBJ whole genome shotgun (WGS) entry which is preliminary data.</text>
</comment>
<dbReference type="GO" id="GO:0043164">
    <property type="term" value="P:Gram-negative-bacterium-type cell wall biogenesis"/>
    <property type="evidence" value="ECO:0007669"/>
    <property type="project" value="TreeGrafter"/>
</dbReference>
<dbReference type="EMBL" id="PSNX01000004">
    <property type="protein sequence ID" value="PPE66894.1"/>
    <property type="molecule type" value="Genomic_DNA"/>
</dbReference>
<organism evidence="3 4">
    <name type="scientific">Caldimonas caldifontis</name>
    <dbReference type="NCBI Taxonomy" id="1452508"/>
    <lineage>
        <taxon>Bacteria</taxon>
        <taxon>Pseudomonadati</taxon>
        <taxon>Pseudomonadota</taxon>
        <taxon>Betaproteobacteria</taxon>
        <taxon>Burkholderiales</taxon>
        <taxon>Sphaerotilaceae</taxon>
        <taxon>Caldimonas</taxon>
    </lineage>
</organism>
<feature type="transmembrane region" description="Helical" evidence="1">
    <location>
        <begin position="6"/>
        <end position="27"/>
    </location>
</feature>
<proteinExistence type="predicted"/>
<keyword evidence="1" id="KW-0472">Membrane</keyword>
<keyword evidence="1" id="KW-0812">Transmembrane</keyword>
<dbReference type="CDD" id="cd06259">
    <property type="entry name" value="YdcF-like"/>
    <property type="match status" value="1"/>
</dbReference>
<dbReference type="InterPro" id="IPR014729">
    <property type="entry name" value="Rossmann-like_a/b/a_fold"/>
</dbReference>
<keyword evidence="1" id="KW-1133">Transmembrane helix</keyword>
<dbReference type="InterPro" id="IPR051599">
    <property type="entry name" value="Cell_Envelope_Assoc"/>
</dbReference>
<gene>
    <name evidence="3" type="ORF">C1704_05360</name>
</gene>
<accession>A0A2S5SVZ0</accession>
<dbReference type="Gene3D" id="3.40.50.620">
    <property type="entry name" value="HUPs"/>
    <property type="match status" value="1"/>
</dbReference>
<evidence type="ECO:0000313" key="3">
    <source>
        <dbReference type="EMBL" id="PPE66894.1"/>
    </source>
</evidence>
<evidence type="ECO:0000259" key="2">
    <source>
        <dbReference type="Pfam" id="PF02698"/>
    </source>
</evidence>
<dbReference type="GO" id="GO:0005886">
    <property type="term" value="C:plasma membrane"/>
    <property type="evidence" value="ECO:0007669"/>
    <property type="project" value="TreeGrafter"/>
</dbReference>
<dbReference type="GO" id="GO:0000270">
    <property type="term" value="P:peptidoglycan metabolic process"/>
    <property type="evidence" value="ECO:0007669"/>
    <property type="project" value="TreeGrafter"/>
</dbReference>
<keyword evidence="4" id="KW-1185">Reference proteome</keyword>
<dbReference type="OrthoDB" id="9809813at2"/>
<dbReference type="Pfam" id="PF02698">
    <property type="entry name" value="DUF218"/>
    <property type="match status" value="1"/>
</dbReference>
<protein>
    <submittedName>
        <fullName evidence="3">YdcF family protein</fullName>
    </submittedName>
</protein>
<evidence type="ECO:0000256" key="1">
    <source>
        <dbReference type="SAM" id="Phobius"/>
    </source>
</evidence>
<dbReference type="InterPro" id="IPR003848">
    <property type="entry name" value="DUF218"/>
</dbReference>
<feature type="domain" description="DUF218" evidence="2">
    <location>
        <begin position="97"/>
        <end position="265"/>
    </location>
</feature>
<feature type="transmembrane region" description="Helical" evidence="1">
    <location>
        <begin position="39"/>
        <end position="62"/>
    </location>
</feature>
<dbReference type="AlphaFoldDB" id="A0A2S5SVZ0"/>
<sequence>MSDSFAPYLPYLLAVVLPPGVFIVLLLIGLRQLRPRRGLGLVIVFVACVGLWLGSTTGFAWVAQSFVLKAPPALGPLDLEALREQGKDQAKGDPKVAIVVLGGGLIPRSPDYRLSDLSPAGLQRLRYGIWLSRTTGLPLAYSGGIPWGLPSSATPEARVAERIAQEEYGAKLRWVEDSARDTRENAGRTIALLRQAGIRKIVLVTHVWHMPRAQRAFTDALAGTGIQVQPAPMGLLNPSRSALEAWLPSVEGLIENRLAWREWLGRLAGQ</sequence>
<dbReference type="RefSeq" id="WP_104301721.1">
    <property type="nucleotide sequence ID" value="NZ_PSNX01000004.1"/>
</dbReference>
<reference evidence="3 4" key="1">
    <citation type="submission" date="2018-02" db="EMBL/GenBank/DDBJ databases">
        <title>Reclassifiation of [Polyangium] brachysporum DSM 7029 as Guopingzhaonella breviflexa gen. nov., sp. nov., a member of the family Comamonadaceae.</title>
        <authorList>
            <person name="Tang B."/>
        </authorList>
    </citation>
    <scope>NUCLEOTIDE SEQUENCE [LARGE SCALE GENOMIC DNA]</scope>
    <source>
        <strain evidence="3 4">BCRC 80649</strain>
    </source>
</reference>
<dbReference type="PANTHER" id="PTHR30336:SF4">
    <property type="entry name" value="ENVELOPE BIOGENESIS FACTOR ELYC"/>
    <property type="match status" value="1"/>
</dbReference>
<evidence type="ECO:0000313" key="4">
    <source>
        <dbReference type="Proteomes" id="UP000238605"/>
    </source>
</evidence>
<dbReference type="Proteomes" id="UP000238605">
    <property type="component" value="Unassembled WGS sequence"/>
</dbReference>
<name>A0A2S5SVZ0_9BURK</name>